<dbReference type="Pfam" id="PF00196">
    <property type="entry name" value="GerE"/>
    <property type="match status" value="1"/>
</dbReference>
<accession>A0A9W6QQU2</accession>
<sequence>MGGAGAARGLVGRERVLARVRAGLEHGGGVLLTGPSGIGKTTILDAIDSGGRVLRATAAEAERWISGGVLAELLAQVPSTIIAALPEEFHRAATEVLVGRRDDGGMPLRHAWHLSLLAMAAKEPVLVLLDDAQWVDAASADVIAYAARRVGSAAVRTVVAGRLPEAVPLDDDGPRAVPPAALAPGPVLRLEVPPLSADDLAELLDAHGLPARTAAAIHADSAGNPYLALVLAGAATDRDHPPNVAVLVRERLAGLTPAERETLLWCALASRPTVRLLLRAGRADAVRDIARAAEVGLVVTDADRIRFTPPAAATMIADLADAGYRAAAHTTLAEVVSSDADRERHRALASADPDAATARALVVAAETAQRQGSRDLAAELYLLAADRTPRHERAQRLEWLVAAAQTGAVAARQDVVRRAADAVLAADSAPLQRVRVRMSLIHLAGQGVADEQELFALALADAGDCPRSGGLLWLWRAWAAMINGWPAASAAQAGRAVELARSVGDTSIESMALATIALMRRLAGDPDFEEPLRAALVLPPPDMDGWLHFSPASVVARFAALDDRLEDARAMYLGMLGMVERGAAEELVNVLRGLTEVAARLGRCREAMEYAARARRIGGEARLSPAPGWHTSAVAELAGGSVARAVTYAERGVRAAEQDSDLVFLRRHLHLLGQALVRTGRPAEAVVALRRIPELEAPRGIRDPTMLRWHADLATALVSVGEHDEAADLLSDTRDRLANVPEPAGVSAQLDRAEASLLAARGDADGAVDLLLGAESVFTALGQPLETGHCLLVRGRVERGRRRYAAAREPVLRAAALFAAASAHPWADHADHVLTRLAGAAEASQAPTDLTATESRIAALVAEGASNREIADRLFISVKTVEASLTRVYRKLGIRSRTQLAARLHTD</sequence>
<dbReference type="PRINTS" id="PR00038">
    <property type="entry name" value="HTHLUXR"/>
</dbReference>
<dbReference type="InterPro" id="IPR027417">
    <property type="entry name" value="P-loop_NTPase"/>
</dbReference>
<organism evidence="5 6">
    <name type="scientific">Actinokineospora globicatena</name>
    <dbReference type="NCBI Taxonomy" id="103729"/>
    <lineage>
        <taxon>Bacteria</taxon>
        <taxon>Bacillati</taxon>
        <taxon>Actinomycetota</taxon>
        <taxon>Actinomycetes</taxon>
        <taxon>Pseudonocardiales</taxon>
        <taxon>Pseudonocardiaceae</taxon>
        <taxon>Actinokineospora</taxon>
    </lineage>
</organism>
<dbReference type="PROSITE" id="PS00622">
    <property type="entry name" value="HTH_LUXR_1"/>
    <property type="match status" value="1"/>
</dbReference>
<dbReference type="AlphaFoldDB" id="A0A9W6QQU2"/>
<keyword evidence="2" id="KW-0238">DNA-binding</keyword>
<evidence type="ECO:0000259" key="4">
    <source>
        <dbReference type="PROSITE" id="PS50043"/>
    </source>
</evidence>
<evidence type="ECO:0000313" key="5">
    <source>
        <dbReference type="EMBL" id="GLW95236.1"/>
    </source>
</evidence>
<evidence type="ECO:0000256" key="3">
    <source>
        <dbReference type="ARBA" id="ARBA00023163"/>
    </source>
</evidence>
<dbReference type="EMBL" id="BSSD01000012">
    <property type="protein sequence ID" value="GLW95236.1"/>
    <property type="molecule type" value="Genomic_DNA"/>
</dbReference>
<comment type="caution">
    <text evidence="5">The sequence shown here is derived from an EMBL/GenBank/DDBJ whole genome shotgun (WGS) entry which is preliminary data.</text>
</comment>
<dbReference type="SUPFAM" id="SSF46894">
    <property type="entry name" value="C-terminal effector domain of the bipartite response regulators"/>
    <property type="match status" value="1"/>
</dbReference>
<dbReference type="SMART" id="SM00421">
    <property type="entry name" value="HTH_LUXR"/>
    <property type="match status" value="1"/>
</dbReference>
<dbReference type="RefSeq" id="WP_285613088.1">
    <property type="nucleotide sequence ID" value="NZ_BSSD01000012.1"/>
</dbReference>
<dbReference type="Pfam" id="PF13191">
    <property type="entry name" value="AAA_16"/>
    <property type="match status" value="1"/>
</dbReference>
<protein>
    <submittedName>
        <fullName evidence="5">Transcriptional regulator</fullName>
    </submittedName>
</protein>
<dbReference type="PANTHER" id="PTHR44688">
    <property type="entry name" value="DNA-BINDING TRANSCRIPTIONAL ACTIVATOR DEVR_DOSR"/>
    <property type="match status" value="1"/>
</dbReference>
<evidence type="ECO:0000256" key="2">
    <source>
        <dbReference type="ARBA" id="ARBA00023125"/>
    </source>
</evidence>
<dbReference type="SUPFAM" id="SSF52540">
    <property type="entry name" value="P-loop containing nucleoside triphosphate hydrolases"/>
    <property type="match status" value="1"/>
</dbReference>
<feature type="domain" description="HTH luxR-type" evidence="4">
    <location>
        <begin position="843"/>
        <end position="907"/>
    </location>
</feature>
<proteinExistence type="predicted"/>
<dbReference type="InterPro" id="IPR041664">
    <property type="entry name" value="AAA_16"/>
</dbReference>
<keyword evidence="3" id="KW-0804">Transcription</keyword>
<evidence type="ECO:0000256" key="1">
    <source>
        <dbReference type="ARBA" id="ARBA00023015"/>
    </source>
</evidence>
<dbReference type="SUPFAM" id="SSF48452">
    <property type="entry name" value="TPR-like"/>
    <property type="match status" value="2"/>
</dbReference>
<dbReference type="GO" id="GO:0006355">
    <property type="term" value="P:regulation of DNA-templated transcription"/>
    <property type="evidence" value="ECO:0007669"/>
    <property type="project" value="InterPro"/>
</dbReference>
<dbReference type="InterPro" id="IPR000792">
    <property type="entry name" value="Tscrpt_reg_LuxR_C"/>
</dbReference>
<dbReference type="PANTHER" id="PTHR44688:SF16">
    <property type="entry name" value="DNA-BINDING TRANSCRIPTIONAL ACTIVATOR DEVR_DOSR"/>
    <property type="match status" value="1"/>
</dbReference>
<dbReference type="InterPro" id="IPR011990">
    <property type="entry name" value="TPR-like_helical_dom_sf"/>
</dbReference>
<dbReference type="Proteomes" id="UP001165042">
    <property type="component" value="Unassembled WGS sequence"/>
</dbReference>
<dbReference type="Gene3D" id="1.25.40.10">
    <property type="entry name" value="Tetratricopeptide repeat domain"/>
    <property type="match status" value="1"/>
</dbReference>
<dbReference type="InterPro" id="IPR036388">
    <property type="entry name" value="WH-like_DNA-bd_sf"/>
</dbReference>
<dbReference type="CDD" id="cd06170">
    <property type="entry name" value="LuxR_C_like"/>
    <property type="match status" value="1"/>
</dbReference>
<name>A0A9W6QQU2_9PSEU</name>
<keyword evidence="6" id="KW-1185">Reference proteome</keyword>
<dbReference type="GO" id="GO:0003677">
    <property type="term" value="F:DNA binding"/>
    <property type="evidence" value="ECO:0007669"/>
    <property type="project" value="UniProtKB-KW"/>
</dbReference>
<gene>
    <name evidence="5" type="ORF">Aglo03_60520</name>
</gene>
<dbReference type="InterPro" id="IPR016032">
    <property type="entry name" value="Sig_transdc_resp-reg_C-effctor"/>
</dbReference>
<dbReference type="Gene3D" id="1.10.10.10">
    <property type="entry name" value="Winged helix-like DNA-binding domain superfamily/Winged helix DNA-binding domain"/>
    <property type="match status" value="1"/>
</dbReference>
<dbReference type="PROSITE" id="PS50043">
    <property type="entry name" value="HTH_LUXR_2"/>
    <property type="match status" value="1"/>
</dbReference>
<keyword evidence="1" id="KW-0805">Transcription regulation</keyword>
<reference evidence="5" key="1">
    <citation type="submission" date="2023-02" db="EMBL/GenBank/DDBJ databases">
        <title>Actinokineospora globicatena NBRC 15670.</title>
        <authorList>
            <person name="Ichikawa N."/>
            <person name="Sato H."/>
            <person name="Tonouchi N."/>
        </authorList>
    </citation>
    <scope>NUCLEOTIDE SEQUENCE</scope>
    <source>
        <strain evidence="5">NBRC 15670</strain>
    </source>
</reference>
<dbReference type="Gene3D" id="3.40.50.300">
    <property type="entry name" value="P-loop containing nucleotide triphosphate hydrolases"/>
    <property type="match status" value="1"/>
</dbReference>
<evidence type="ECO:0000313" key="6">
    <source>
        <dbReference type="Proteomes" id="UP001165042"/>
    </source>
</evidence>